<organism evidence="6 7">
    <name type="scientific">Hordeum vulgare subsp. vulgare</name>
    <name type="common">Domesticated barley</name>
    <dbReference type="NCBI Taxonomy" id="112509"/>
    <lineage>
        <taxon>Eukaryota</taxon>
        <taxon>Viridiplantae</taxon>
        <taxon>Streptophyta</taxon>
        <taxon>Embryophyta</taxon>
        <taxon>Tracheophyta</taxon>
        <taxon>Spermatophyta</taxon>
        <taxon>Magnoliopsida</taxon>
        <taxon>Liliopsida</taxon>
        <taxon>Poales</taxon>
        <taxon>Poaceae</taxon>
        <taxon>BOP clade</taxon>
        <taxon>Pooideae</taxon>
        <taxon>Triticodae</taxon>
        <taxon>Triticeae</taxon>
        <taxon>Hordeinae</taxon>
        <taxon>Hordeum</taxon>
    </lineage>
</organism>
<dbReference type="EnsemblPlants" id="HORVU.MOREX.r3.2HG0096330.1">
    <property type="protein sequence ID" value="HORVU.MOREX.r3.2HG0096330.1"/>
    <property type="gene ID" value="HORVU.MOREX.r3.2HG0096330"/>
</dbReference>
<keyword evidence="7" id="KW-1185">Reference proteome</keyword>
<dbReference type="InterPro" id="IPR008949">
    <property type="entry name" value="Isoprenoid_synthase_dom_sf"/>
</dbReference>
<dbReference type="InterPro" id="IPR034741">
    <property type="entry name" value="Terpene_cyclase-like_1_C"/>
</dbReference>
<dbReference type="InterPro" id="IPR005630">
    <property type="entry name" value="Terpene_synthase_metal-bd"/>
</dbReference>
<evidence type="ECO:0000256" key="2">
    <source>
        <dbReference type="ARBA" id="ARBA00001946"/>
    </source>
</evidence>
<dbReference type="Gene3D" id="1.50.10.130">
    <property type="entry name" value="Terpene synthase, N-terminal domain"/>
    <property type="match status" value="1"/>
</dbReference>
<dbReference type="SFLD" id="SFLDS00005">
    <property type="entry name" value="Isoprenoid_Synthase_Type_I"/>
    <property type="match status" value="1"/>
</dbReference>
<dbReference type="InterPro" id="IPR008930">
    <property type="entry name" value="Terpenoid_cyclase/PrenylTrfase"/>
</dbReference>
<feature type="domain" description="Terpene synthase metal-binding" evidence="5">
    <location>
        <begin position="256"/>
        <end position="493"/>
    </location>
</feature>
<reference evidence="6" key="3">
    <citation type="submission" date="2022-01" db="UniProtKB">
        <authorList>
            <consortium name="EnsemblPlants"/>
        </authorList>
    </citation>
    <scope>IDENTIFICATION</scope>
    <source>
        <strain evidence="6">subsp. vulgare</strain>
    </source>
</reference>
<dbReference type="Pfam" id="PF03936">
    <property type="entry name" value="Terpene_synth_C"/>
    <property type="match status" value="1"/>
</dbReference>
<evidence type="ECO:0000259" key="5">
    <source>
        <dbReference type="Pfam" id="PF03936"/>
    </source>
</evidence>
<dbReference type="FunFam" id="1.10.600.10:FF:000007">
    <property type="entry name" value="Isoprene synthase, chloroplastic"/>
    <property type="match status" value="1"/>
</dbReference>
<dbReference type="Pfam" id="PF01397">
    <property type="entry name" value="Terpene_synth"/>
    <property type="match status" value="1"/>
</dbReference>
<dbReference type="GO" id="GO:0010333">
    <property type="term" value="F:terpene synthase activity"/>
    <property type="evidence" value="ECO:0000318"/>
    <property type="project" value="GO_Central"/>
</dbReference>
<reference evidence="7" key="1">
    <citation type="journal article" date="2012" name="Nature">
        <title>A physical, genetic and functional sequence assembly of the barley genome.</title>
        <authorList>
            <consortium name="The International Barley Genome Sequencing Consortium"/>
            <person name="Mayer K.F."/>
            <person name="Waugh R."/>
            <person name="Brown J.W."/>
            <person name="Schulman A."/>
            <person name="Langridge P."/>
            <person name="Platzer M."/>
            <person name="Fincher G.B."/>
            <person name="Muehlbauer G.J."/>
            <person name="Sato K."/>
            <person name="Close T.J."/>
            <person name="Wise R.P."/>
            <person name="Stein N."/>
        </authorList>
    </citation>
    <scope>NUCLEOTIDE SEQUENCE [LARGE SCALE GENOMIC DNA]</scope>
    <source>
        <strain evidence="7">cv. Morex</strain>
    </source>
</reference>
<name>A0A8I6WMG2_HORVV</name>
<dbReference type="GO" id="GO:0016102">
    <property type="term" value="P:diterpenoid biosynthetic process"/>
    <property type="evidence" value="ECO:0007669"/>
    <property type="project" value="InterPro"/>
</dbReference>
<dbReference type="GO" id="GO:0046246">
    <property type="term" value="P:terpene biosynthetic process"/>
    <property type="evidence" value="ECO:0000318"/>
    <property type="project" value="GO_Central"/>
</dbReference>
<dbReference type="CDD" id="cd00684">
    <property type="entry name" value="Terpene_cyclase_plant_C1"/>
    <property type="match status" value="1"/>
</dbReference>
<dbReference type="SUPFAM" id="SSF48576">
    <property type="entry name" value="Terpenoid synthases"/>
    <property type="match status" value="1"/>
</dbReference>
<feature type="domain" description="Terpene synthase N-terminal" evidence="4">
    <location>
        <begin position="27"/>
        <end position="197"/>
    </location>
</feature>
<evidence type="ECO:0000256" key="1">
    <source>
        <dbReference type="ARBA" id="ARBA00001936"/>
    </source>
</evidence>
<evidence type="ECO:0000256" key="3">
    <source>
        <dbReference type="ARBA" id="ARBA00022723"/>
    </source>
</evidence>
<sequence length="549" mass="63115">MQMATSNSIHPLVQDDVHKPRPYPASQWGDFFLDYKPCTPQQYLSMEGLAEAKKEEVRQIIIDTAKSSDLPQKLELVHTLQRIGVDYHYGKEIDELLCDIYDGNIELLDLRTTSLQFYLLRKHGYRVSSDVFSKFIDKDGNIGSTDAASLLGLYNAAYLRTHGEKILDVAMSSAKKILKSIVNHLDPTIADEVRHNLETPLFRGTHRVETKRYISAYEKDSTRNEIVLEFAKLDYNLVQGLYCDELKDLTIWWNGFDIETHLTWARNRMVEIHFWMMGVLFEPHYSYPRIVLTKLFTLVSVFDDFYDNYSTTEESNMFTTAINRWDEHAAEQAPTYMRPFYKGTVASVNQIEADLKLQKNKHAELVTKLFIDAANCYHAEVKWRDQNYVPTNLEEHLKISAPSTICMQISNIAFILMGDVTSSETIQWAWAYPTIIRAVCIIARVMNDIVSHEREQASQHMVSTVQTCMNENGCTLEEANEKLNEVVEQAWMDICESCIQPTVYPLAVLSRVANLARVTDFLYKHDDGYTLGYSVKGTLDSVYVHPLDV</sequence>
<keyword evidence="3" id="KW-0479">Metal-binding</keyword>
<evidence type="ECO:0000313" key="6">
    <source>
        <dbReference type="EnsemblPlants" id="HORVU.MOREX.r3.2HG0096330.1"/>
    </source>
</evidence>
<dbReference type="Gramene" id="HORVU.MOREX.r3.2HG0096330.1">
    <property type="protein sequence ID" value="HORVU.MOREX.r3.2HG0096330.1"/>
    <property type="gene ID" value="HORVU.MOREX.r3.2HG0096330"/>
</dbReference>
<dbReference type="AlphaFoldDB" id="A0A8I6WMG2"/>
<comment type="cofactor">
    <cofactor evidence="1">
        <name>Mn(2+)</name>
        <dbReference type="ChEBI" id="CHEBI:29035"/>
    </cofactor>
</comment>
<evidence type="ECO:0000313" key="7">
    <source>
        <dbReference type="Proteomes" id="UP000011116"/>
    </source>
</evidence>
<dbReference type="Proteomes" id="UP000011116">
    <property type="component" value="Chromosome 2H"/>
</dbReference>
<dbReference type="OMA" id="TTAINRW"/>
<proteinExistence type="predicted"/>
<dbReference type="SMR" id="A0A8I6WMG2"/>
<dbReference type="InterPro" id="IPR036965">
    <property type="entry name" value="Terpene_synth_N_sf"/>
</dbReference>
<evidence type="ECO:0000259" key="4">
    <source>
        <dbReference type="Pfam" id="PF01397"/>
    </source>
</evidence>
<dbReference type="InterPro" id="IPR044814">
    <property type="entry name" value="Terpene_cyclase_plant_C1"/>
</dbReference>
<dbReference type="InterPro" id="IPR001906">
    <property type="entry name" value="Terpene_synth_N"/>
</dbReference>
<reference evidence="6" key="2">
    <citation type="submission" date="2020-10" db="EMBL/GenBank/DDBJ databases">
        <authorList>
            <person name="Scholz U."/>
            <person name="Mascher M."/>
            <person name="Fiebig A."/>
        </authorList>
    </citation>
    <scope>NUCLEOTIDE SEQUENCE [LARGE SCALE GENOMIC DNA]</scope>
    <source>
        <strain evidence="6">cv. Morex</strain>
    </source>
</reference>
<gene>
    <name evidence="6" type="primary">LOC123431349</name>
</gene>
<dbReference type="PANTHER" id="PTHR31225">
    <property type="entry name" value="OS04G0344100 PROTEIN-RELATED"/>
    <property type="match status" value="1"/>
</dbReference>
<dbReference type="Gene3D" id="1.10.600.10">
    <property type="entry name" value="Farnesyl Diphosphate Synthase"/>
    <property type="match status" value="1"/>
</dbReference>
<dbReference type="GO" id="GO:0000287">
    <property type="term" value="F:magnesium ion binding"/>
    <property type="evidence" value="ECO:0007669"/>
    <property type="project" value="InterPro"/>
</dbReference>
<protein>
    <recommendedName>
        <fullName evidence="8">Terpene synthase</fullName>
    </recommendedName>
</protein>
<dbReference type="PANTHER" id="PTHR31225:SF230">
    <property type="entry name" value="TERPENE SYNTHASE TPS27"/>
    <property type="match status" value="1"/>
</dbReference>
<dbReference type="SFLD" id="SFLDG01019">
    <property type="entry name" value="Terpene_Cyclase_Like_1_C_Termi"/>
    <property type="match status" value="1"/>
</dbReference>
<dbReference type="InterPro" id="IPR050148">
    <property type="entry name" value="Terpene_synthase-like"/>
</dbReference>
<evidence type="ECO:0008006" key="8">
    <source>
        <dbReference type="Google" id="ProtNLM"/>
    </source>
</evidence>
<comment type="cofactor">
    <cofactor evidence="2">
        <name>Mg(2+)</name>
        <dbReference type="ChEBI" id="CHEBI:18420"/>
    </cofactor>
</comment>
<accession>A0A8I6WMG2</accession>
<dbReference type="SUPFAM" id="SSF48239">
    <property type="entry name" value="Terpenoid cyclases/Protein prenyltransferases"/>
    <property type="match status" value="1"/>
</dbReference>